<dbReference type="PANTHER" id="PTHR24276">
    <property type="entry name" value="POLYSERASE-RELATED"/>
    <property type="match status" value="1"/>
</dbReference>
<evidence type="ECO:0000256" key="8">
    <source>
        <dbReference type="ARBA" id="ARBA00023240"/>
    </source>
</evidence>
<dbReference type="InParanoid" id="A0A212F3Q3"/>
<evidence type="ECO:0000256" key="4">
    <source>
        <dbReference type="ARBA" id="ARBA00022670"/>
    </source>
</evidence>
<dbReference type="InterPro" id="IPR050430">
    <property type="entry name" value="Peptidase_S1"/>
</dbReference>
<evidence type="ECO:0000313" key="14">
    <source>
        <dbReference type="Proteomes" id="UP000007151"/>
    </source>
</evidence>
<feature type="signal peptide" evidence="11">
    <location>
        <begin position="1"/>
        <end position="17"/>
    </location>
</feature>
<dbReference type="Gene3D" id="2.40.10.10">
    <property type="entry name" value="Trypsin-like serine proteases"/>
    <property type="match status" value="1"/>
</dbReference>
<evidence type="ECO:0000259" key="12">
    <source>
        <dbReference type="PROSITE" id="PS50240"/>
    </source>
</evidence>
<dbReference type="CDD" id="cd00190">
    <property type="entry name" value="Tryp_SPc"/>
    <property type="match status" value="1"/>
</dbReference>
<evidence type="ECO:0000256" key="6">
    <source>
        <dbReference type="ARBA" id="ARBA00022825"/>
    </source>
</evidence>
<evidence type="ECO:0000256" key="9">
    <source>
        <dbReference type="ARBA" id="ARBA00055534"/>
    </source>
</evidence>
<comment type="subcellular location">
    <subcellularLocation>
        <location evidence="1">Secreted</location>
        <location evidence="1">Extracellular space</location>
    </subcellularLocation>
</comment>
<dbReference type="PRINTS" id="PR00722">
    <property type="entry name" value="CHYMOTRYPSIN"/>
</dbReference>
<accession>A0A212F3Q3</accession>
<dbReference type="Pfam" id="PF00089">
    <property type="entry name" value="Trypsin"/>
    <property type="match status" value="1"/>
</dbReference>
<evidence type="ECO:0000313" key="13">
    <source>
        <dbReference type="EMBL" id="OWR48365.1"/>
    </source>
</evidence>
<dbReference type="STRING" id="278856.A0A212F3Q3"/>
<dbReference type="GO" id="GO:0005576">
    <property type="term" value="C:extracellular region"/>
    <property type="evidence" value="ECO:0007669"/>
    <property type="project" value="UniProtKB-SubCell"/>
</dbReference>
<evidence type="ECO:0000256" key="1">
    <source>
        <dbReference type="ARBA" id="ARBA00004239"/>
    </source>
</evidence>
<feature type="domain" description="Peptidase S1" evidence="12">
    <location>
        <begin position="24"/>
        <end position="257"/>
    </location>
</feature>
<dbReference type="EMBL" id="AGBW02010512">
    <property type="protein sequence ID" value="OWR48365.1"/>
    <property type="molecule type" value="Genomic_DNA"/>
</dbReference>
<keyword evidence="4" id="KW-0645">Protease</keyword>
<keyword evidence="14" id="KW-1185">Reference proteome</keyword>
<dbReference type="GO" id="GO:0006508">
    <property type="term" value="P:proteolysis"/>
    <property type="evidence" value="ECO:0007669"/>
    <property type="project" value="UniProtKB-KW"/>
</dbReference>
<dbReference type="SMART" id="SM00020">
    <property type="entry name" value="Tryp_SPc"/>
    <property type="match status" value="1"/>
</dbReference>
<comment type="caution">
    <text evidence="13">The sequence shown here is derived from an EMBL/GenBank/DDBJ whole genome shotgun (WGS) entry which is preliminary data.</text>
</comment>
<keyword evidence="8" id="KW-1199">Hemostasis impairing toxin</keyword>
<evidence type="ECO:0000256" key="2">
    <source>
        <dbReference type="ARBA" id="ARBA00007664"/>
    </source>
</evidence>
<dbReference type="KEGG" id="dpl:KGM_215673"/>
<dbReference type="FunFam" id="2.40.10.10:FF:000068">
    <property type="entry name" value="transmembrane protease serine 2"/>
    <property type="match status" value="1"/>
</dbReference>
<keyword evidence="6" id="KW-0720">Serine protease</keyword>
<sequence length="257" mass="27908">MAAALILLAGVLSAVAAVPAPERIAGGAITTIASYPYAASIAYNKLGFGNFIFSCGGSIVSSRAILTAAFCVYNDQINRFRVRVGSLTTISAGSVREIDYIASHPNYNPVTNEHDIALVHVFPHLLFSTNIALGSFADGSYIPRYNQSVWAIGWGQMNHGGALSDSLRRVQLWLVDNNDCRNRYYELEGPRVTPNMICAVGFDPSGRGQCLGDNGSPIIDDGLIIGIYSWSHQCATVRYPGVNTYIPKYSDWIKSQY</sequence>
<comment type="function">
    <text evidence="9">Fibrinolytic activity; shows preferential cleavage of Arg-Gly bonds in all three fibrinogen chains. Contact with the caterpillars causes severe bleeding, due the anticoagulant effect of the protein.</text>
</comment>
<keyword evidence="10" id="KW-1205">Fibrinolytic toxin</keyword>
<protein>
    <submittedName>
        <fullName evidence="13">Trypsin protein</fullName>
    </submittedName>
</protein>
<gene>
    <name evidence="13" type="ORF">KGM_215673</name>
</gene>
<keyword evidence="5" id="KW-0378">Hydrolase</keyword>
<dbReference type="Proteomes" id="UP000007151">
    <property type="component" value="Unassembled WGS sequence"/>
</dbReference>
<evidence type="ECO:0000256" key="7">
    <source>
        <dbReference type="ARBA" id="ARBA00023157"/>
    </source>
</evidence>
<dbReference type="GO" id="GO:0004252">
    <property type="term" value="F:serine-type endopeptidase activity"/>
    <property type="evidence" value="ECO:0007669"/>
    <property type="project" value="InterPro"/>
</dbReference>
<evidence type="ECO:0000256" key="5">
    <source>
        <dbReference type="ARBA" id="ARBA00022801"/>
    </source>
</evidence>
<evidence type="ECO:0000256" key="11">
    <source>
        <dbReference type="SAM" id="SignalP"/>
    </source>
</evidence>
<comment type="similarity">
    <text evidence="2">Belongs to the peptidase S1 family.</text>
</comment>
<evidence type="ECO:0000256" key="10">
    <source>
        <dbReference type="ARBA" id="ARBA00084094"/>
    </source>
</evidence>
<organism evidence="13 14">
    <name type="scientific">Danaus plexippus plexippus</name>
    <dbReference type="NCBI Taxonomy" id="278856"/>
    <lineage>
        <taxon>Eukaryota</taxon>
        <taxon>Metazoa</taxon>
        <taxon>Ecdysozoa</taxon>
        <taxon>Arthropoda</taxon>
        <taxon>Hexapoda</taxon>
        <taxon>Insecta</taxon>
        <taxon>Pterygota</taxon>
        <taxon>Neoptera</taxon>
        <taxon>Endopterygota</taxon>
        <taxon>Lepidoptera</taxon>
        <taxon>Glossata</taxon>
        <taxon>Ditrysia</taxon>
        <taxon>Papilionoidea</taxon>
        <taxon>Nymphalidae</taxon>
        <taxon>Danainae</taxon>
        <taxon>Danaini</taxon>
        <taxon>Danaina</taxon>
        <taxon>Danaus</taxon>
        <taxon>Danaus</taxon>
    </lineage>
</organism>
<dbReference type="InterPro" id="IPR001314">
    <property type="entry name" value="Peptidase_S1A"/>
</dbReference>
<proteinExistence type="inferred from homology"/>
<dbReference type="GO" id="GO:0090729">
    <property type="term" value="F:toxin activity"/>
    <property type="evidence" value="ECO:0007669"/>
    <property type="project" value="UniProtKB-KW"/>
</dbReference>
<dbReference type="PANTHER" id="PTHR24276:SF91">
    <property type="entry name" value="AT26814P-RELATED"/>
    <property type="match status" value="1"/>
</dbReference>
<dbReference type="InterPro" id="IPR001254">
    <property type="entry name" value="Trypsin_dom"/>
</dbReference>
<dbReference type="InterPro" id="IPR009003">
    <property type="entry name" value="Peptidase_S1_PA"/>
</dbReference>
<keyword evidence="7" id="KW-1015">Disulfide bond</keyword>
<keyword evidence="3" id="KW-0800">Toxin</keyword>
<evidence type="ECO:0000256" key="3">
    <source>
        <dbReference type="ARBA" id="ARBA00022656"/>
    </source>
</evidence>
<dbReference type="PROSITE" id="PS50240">
    <property type="entry name" value="TRYPSIN_DOM"/>
    <property type="match status" value="1"/>
</dbReference>
<dbReference type="InterPro" id="IPR043504">
    <property type="entry name" value="Peptidase_S1_PA_chymotrypsin"/>
</dbReference>
<reference evidence="13 14" key="1">
    <citation type="journal article" date="2011" name="Cell">
        <title>The monarch butterfly genome yields insights into long-distance migration.</title>
        <authorList>
            <person name="Zhan S."/>
            <person name="Merlin C."/>
            <person name="Boore J.L."/>
            <person name="Reppert S.M."/>
        </authorList>
    </citation>
    <scope>NUCLEOTIDE SEQUENCE [LARGE SCALE GENOMIC DNA]</scope>
    <source>
        <strain evidence="13">F-2</strain>
    </source>
</reference>
<feature type="chain" id="PRO_5012713370" evidence="11">
    <location>
        <begin position="18"/>
        <end position="257"/>
    </location>
</feature>
<keyword evidence="11" id="KW-0732">Signal</keyword>
<dbReference type="SUPFAM" id="SSF50494">
    <property type="entry name" value="Trypsin-like serine proteases"/>
    <property type="match status" value="1"/>
</dbReference>
<name>A0A212F3Q3_DANPL</name>
<dbReference type="AlphaFoldDB" id="A0A212F3Q3"/>